<evidence type="ECO:0000313" key="2">
    <source>
        <dbReference type="Proteomes" id="UP000050761"/>
    </source>
</evidence>
<evidence type="ECO:0000313" key="3">
    <source>
        <dbReference type="WBParaSite" id="HPBE_0000424701-mRNA-1"/>
    </source>
</evidence>
<dbReference type="WBParaSite" id="HPBE_0000424701-mRNA-1">
    <property type="protein sequence ID" value="HPBE_0000424701-mRNA-1"/>
    <property type="gene ID" value="HPBE_0000424701"/>
</dbReference>
<keyword evidence="2" id="KW-1185">Reference proteome</keyword>
<reference evidence="3" key="2">
    <citation type="submission" date="2019-09" db="UniProtKB">
        <authorList>
            <consortium name="WormBaseParasite"/>
        </authorList>
    </citation>
    <scope>IDENTIFICATION</scope>
</reference>
<evidence type="ECO:0000313" key="1">
    <source>
        <dbReference type="EMBL" id="VDO60605.1"/>
    </source>
</evidence>
<protein>
    <submittedName>
        <fullName evidence="3">MarR family transcriptional regulator</fullName>
    </submittedName>
</protein>
<reference evidence="1 2" key="1">
    <citation type="submission" date="2018-11" db="EMBL/GenBank/DDBJ databases">
        <authorList>
            <consortium name="Pathogen Informatics"/>
        </authorList>
    </citation>
    <scope>NUCLEOTIDE SEQUENCE [LARGE SCALE GENOMIC DNA]</scope>
</reference>
<dbReference type="InterPro" id="IPR036388">
    <property type="entry name" value="WH-like_DNA-bd_sf"/>
</dbReference>
<name>A0A183FDE0_HELPZ</name>
<sequence>MWGGIVLEKDRGTVVREISFNLEDAPRSGRPTAMQDDDLKAFVDDDPSQTVREIVDGLGVSKTAATDDLKRFGKVKKLESGCPRSE</sequence>
<accession>A0A183FDE0</accession>
<gene>
    <name evidence="1" type="ORF">HPBE_LOCUS4248</name>
</gene>
<dbReference type="OrthoDB" id="6137736at2759"/>
<proteinExistence type="predicted"/>
<accession>A0A3P8AHN3</accession>
<dbReference type="AlphaFoldDB" id="A0A183FDE0"/>
<dbReference type="Gene3D" id="1.10.10.10">
    <property type="entry name" value="Winged helix-like DNA-binding domain superfamily/Winged helix DNA-binding domain"/>
    <property type="match status" value="1"/>
</dbReference>
<dbReference type="EMBL" id="UZAH01025290">
    <property type="protein sequence ID" value="VDO60605.1"/>
    <property type="molecule type" value="Genomic_DNA"/>
</dbReference>
<organism evidence="2 3">
    <name type="scientific">Heligmosomoides polygyrus</name>
    <name type="common">Parasitic roundworm</name>
    <dbReference type="NCBI Taxonomy" id="6339"/>
    <lineage>
        <taxon>Eukaryota</taxon>
        <taxon>Metazoa</taxon>
        <taxon>Ecdysozoa</taxon>
        <taxon>Nematoda</taxon>
        <taxon>Chromadorea</taxon>
        <taxon>Rhabditida</taxon>
        <taxon>Rhabditina</taxon>
        <taxon>Rhabditomorpha</taxon>
        <taxon>Strongyloidea</taxon>
        <taxon>Heligmosomidae</taxon>
        <taxon>Heligmosomoides</taxon>
    </lineage>
</organism>
<dbReference type="Proteomes" id="UP000050761">
    <property type="component" value="Unassembled WGS sequence"/>
</dbReference>